<protein>
    <submittedName>
        <fullName evidence="1">Uncharacterized protein</fullName>
    </submittedName>
</protein>
<evidence type="ECO:0000313" key="2">
    <source>
        <dbReference type="Proteomes" id="UP000044806"/>
    </source>
</evidence>
<dbReference type="Proteomes" id="UP000044806">
    <property type="component" value="Unassembled WGS sequence"/>
</dbReference>
<evidence type="ECO:0000313" key="1">
    <source>
        <dbReference type="EMBL" id="CSA81248.1"/>
    </source>
</evidence>
<accession>A0A655QZH5</accession>
<name>A0A655QZH5_VIBCL</name>
<dbReference type="EMBL" id="CWOW01000012">
    <property type="protein sequence ID" value="CSA81248.1"/>
    <property type="molecule type" value="Genomic_DNA"/>
</dbReference>
<gene>
    <name evidence="1" type="ORF">ERS013165_02499</name>
</gene>
<dbReference type="AlphaFoldDB" id="A0A655QZH5"/>
<proteinExistence type="predicted"/>
<organism evidence="1 2">
    <name type="scientific">Vibrio cholerae</name>
    <dbReference type="NCBI Taxonomy" id="666"/>
    <lineage>
        <taxon>Bacteria</taxon>
        <taxon>Pseudomonadati</taxon>
        <taxon>Pseudomonadota</taxon>
        <taxon>Gammaproteobacteria</taxon>
        <taxon>Vibrionales</taxon>
        <taxon>Vibrionaceae</taxon>
        <taxon>Vibrio</taxon>
    </lineage>
</organism>
<reference evidence="1 2" key="1">
    <citation type="submission" date="2015-07" db="EMBL/GenBank/DDBJ databases">
        <authorList>
            <consortium name="Pathogen Informatics"/>
        </authorList>
    </citation>
    <scope>NUCLEOTIDE SEQUENCE [LARGE SCALE GENOMIC DNA]</scope>
    <source>
        <strain evidence="1 2">A51</strain>
    </source>
</reference>
<sequence>MWANTTNQHVVAVKQQMVSGNGRCNVIACFLNKGHSIGGGDVLKHNFQLREIIHDRRKHGV</sequence>